<evidence type="ECO:0000256" key="2">
    <source>
        <dbReference type="ARBA" id="ARBA00022694"/>
    </source>
</evidence>
<feature type="region of interest" description="Disordered" evidence="7">
    <location>
        <begin position="133"/>
        <end position="236"/>
    </location>
</feature>
<reference evidence="10 11" key="1">
    <citation type="journal article" date="2012" name="PLoS Pathog.">
        <title>Diverse lifestyles and strategies of plant pathogenesis encoded in the genomes of eighteen Dothideomycetes fungi.</title>
        <authorList>
            <person name="Ohm R.A."/>
            <person name="Feau N."/>
            <person name="Henrissat B."/>
            <person name="Schoch C.L."/>
            <person name="Horwitz B.A."/>
            <person name="Barry K.W."/>
            <person name="Condon B.J."/>
            <person name="Copeland A.C."/>
            <person name="Dhillon B."/>
            <person name="Glaser F."/>
            <person name="Hesse C.N."/>
            <person name="Kosti I."/>
            <person name="LaButti K."/>
            <person name="Lindquist E.A."/>
            <person name="Lucas S."/>
            <person name="Salamov A.A."/>
            <person name="Bradshaw R.E."/>
            <person name="Ciuffetti L."/>
            <person name="Hamelin R.C."/>
            <person name="Kema G.H.J."/>
            <person name="Lawrence C."/>
            <person name="Scott J.A."/>
            <person name="Spatafora J.W."/>
            <person name="Turgeon B.G."/>
            <person name="de Wit P.J.G.M."/>
            <person name="Zhong S."/>
            <person name="Goodwin S.B."/>
            <person name="Grigoriev I.V."/>
        </authorList>
    </citation>
    <scope>NUCLEOTIDE SEQUENCE [LARGE SCALE GENOMIC DNA]</scope>
    <source>
        <strain evidence="10 11">UAMH 10762</strain>
    </source>
</reference>
<dbReference type="Gene3D" id="3.40.1350.10">
    <property type="match status" value="1"/>
</dbReference>
<dbReference type="InterPro" id="IPR011856">
    <property type="entry name" value="tRNA_endonuc-like_dom_sf"/>
</dbReference>
<evidence type="ECO:0000256" key="7">
    <source>
        <dbReference type="SAM" id="MobiDB-lite"/>
    </source>
</evidence>
<dbReference type="InterPro" id="IPR016690">
    <property type="entry name" value="TSEN34"/>
</dbReference>
<protein>
    <recommendedName>
        <fullName evidence="5">tRNA-splicing endonuclease subunit Sen34</fullName>
        <ecNumber evidence="5">4.6.1.16</ecNumber>
    </recommendedName>
</protein>
<feature type="domain" description="TSEN34 N-terminal" evidence="9">
    <location>
        <begin position="14"/>
        <end position="82"/>
    </location>
</feature>
<dbReference type="KEGG" id="bcom:BAUCODRAFT_126620"/>
<keyword evidence="11" id="KW-1185">Reference proteome</keyword>
<accession>M2LCE9</accession>
<dbReference type="GO" id="GO:0000379">
    <property type="term" value="P:tRNA-type intron splice site recognition and cleavage"/>
    <property type="evidence" value="ECO:0007669"/>
    <property type="project" value="UniProtKB-UniRule"/>
</dbReference>
<evidence type="ECO:0000313" key="10">
    <source>
        <dbReference type="EMBL" id="EMC91622.1"/>
    </source>
</evidence>
<dbReference type="GO" id="GO:0000214">
    <property type="term" value="C:tRNA-intron endonuclease complex"/>
    <property type="evidence" value="ECO:0007669"/>
    <property type="project" value="UniProtKB-UniRule"/>
</dbReference>
<dbReference type="EC" id="4.6.1.16" evidence="5"/>
<evidence type="ECO:0000256" key="6">
    <source>
        <dbReference type="PIRSR" id="PIRSR017250-50"/>
    </source>
</evidence>
<dbReference type="InterPro" id="IPR006677">
    <property type="entry name" value="tRNA_intron_Endonuc_cat-like"/>
</dbReference>
<dbReference type="FunFam" id="3.40.1350.10:FF:000008">
    <property type="entry name" value="tRNA-splicing endonuclease subunit Sen34"/>
    <property type="match status" value="1"/>
</dbReference>
<evidence type="ECO:0000259" key="9">
    <source>
        <dbReference type="Pfam" id="PF26577"/>
    </source>
</evidence>
<evidence type="ECO:0000256" key="1">
    <source>
        <dbReference type="ARBA" id="ARBA00008078"/>
    </source>
</evidence>
<feature type="domain" description="tRNA intron endonuclease catalytic" evidence="8">
    <location>
        <begin position="257"/>
        <end position="329"/>
    </location>
</feature>
<dbReference type="eggNOG" id="KOG4133">
    <property type="taxonomic scope" value="Eukaryota"/>
</dbReference>
<dbReference type="GeneID" id="19108073"/>
<dbReference type="OrthoDB" id="48041at2759"/>
<evidence type="ECO:0000256" key="4">
    <source>
        <dbReference type="ARBA" id="ARBA00059865"/>
    </source>
</evidence>
<dbReference type="InterPro" id="IPR036167">
    <property type="entry name" value="tRNA_intron_Endo_cat-like_sf"/>
</dbReference>
<dbReference type="Pfam" id="PF26577">
    <property type="entry name" value="TSEN34_N"/>
    <property type="match status" value="1"/>
</dbReference>
<sequence>MANSDAPTVSEPFPIFELANRYLLYDVNTITYIRAKYNIPGVLIGGLPQAPQQNVFSGIPLELMPEEARLLCEKGVAYVVDDARAHKQGFLDRGLSVEERKRFAESLRKQGQAAASKVKEKAEDKKQTALRQIASGGDWNDLPEDMLKPPSRPTSRAANKKKAGRPPLETGGLDEDESLFASPMNSFPKPAPTSGSRVNPPAPSRGLEPHTVTPTTSYPPLTAAPPPLQSSLSTSRHYSLGVDNSAASARLPEAPSSYPLYKDLHEKGYFILPGIRFGCKYMAYPGDTLRFHSHFLCNSKEWDEEFDMLDLVAGGRLATSVKKGWLMGGMERPSKGGAGLNKPKVRSFTIEWGGM</sequence>
<dbReference type="InterPro" id="IPR059049">
    <property type="entry name" value="TSEN34_N"/>
</dbReference>
<evidence type="ECO:0000259" key="8">
    <source>
        <dbReference type="Pfam" id="PF01974"/>
    </source>
</evidence>
<keyword evidence="3 5" id="KW-0456">Lyase</keyword>
<dbReference type="HOGENOM" id="CLU_049366_0_0_1"/>
<keyword evidence="2 5" id="KW-0819">tRNA processing</keyword>
<feature type="active site" evidence="6">
    <location>
        <position position="284"/>
    </location>
</feature>
<dbReference type="GO" id="GO:0000213">
    <property type="term" value="F:tRNA-intron lyase activity"/>
    <property type="evidence" value="ECO:0007669"/>
    <property type="project" value="UniProtKB-UniRule"/>
</dbReference>
<comment type="function">
    <text evidence="4">Constitutes one of the two catalytic subunit of the tRNA-splicing endonuclease complex, a complex responsible for identification and cleavage of the splice sites in pre-tRNA. It cleaves pre-tRNA at the 5'- and 3'-splice sites to release the intron. The products are an intron and two tRNA half-molecules bearing 2',3'-cyclic phosphate and 5'-OH termini. There are no conserved sequences at the splice sites, but the intron is invariably located at the same site in the gene, placing the splice sites an invariant distance from the constant structural features of the tRNA body. It probably carries the active site for 3'-splice site cleavage.</text>
</comment>
<dbReference type="RefSeq" id="XP_007681137.1">
    <property type="nucleotide sequence ID" value="XM_007682947.1"/>
</dbReference>
<evidence type="ECO:0000256" key="3">
    <source>
        <dbReference type="ARBA" id="ARBA00023239"/>
    </source>
</evidence>
<evidence type="ECO:0000313" key="11">
    <source>
        <dbReference type="Proteomes" id="UP000011761"/>
    </source>
</evidence>
<evidence type="ECO:0000256" key="5">
    <source>
        <dbReference type="PIRNR" id="PIRNR017250"/>
    </source>
</evidence>
<feature type="active site" evidence="6">
    <location>
        <position position="323"/>
    </location>
</feature>
<dbReference type="PIRSF" id="PIRSF017250">
    <property type="entry name" value="tRNA_splic_SEN34"/>
    <property type="match status" value="1"/>
</dbReference>
<dbReference type="Pfam" id="PF01974">
    <property type="entry name" value="tRNA_int_endo"/>
    <property type="match status" value="1"/>
</dbReference>
<dbReference type="AlphaFoldDB" id="M2LCE9"/>
<comment type="similarity">
    <text evidence="1 5">Belongs to the tRNA-intron endonuclease family.</text>
</comment>
<dbReference type="PANTHER" id="PTHR13070">
    <property type="entry name" value="TRNA-SPLICING ENDONUCLEASE SUBUNIT SEN34-RELATED"/>
    <property type="match status" value="1"/>
</dbReference>
<dbReference type="NCBIfam" id="TIGR00324">
    <property type="entry name" value="endA"/>
    <property type="match status" value="1"/>
</dbReference>
<dbReference type="InterPro" id="IPR006676">
    <property type="entry name" value="tRNA_splic"/>
</dbReference>
<gene>
    <name evidence="10" type="ORF">BAUCODRAFT_126620</name>
</gene>
<organism evidence="10 11">
    <name type="scientific">Baudoinia panamericana (strain UAMH 10762)</name>
    <name type="common">Angels' share fungus</name>
    <name type="synonym">Baudoinia compniacensis (strain UAMH 10762)</name>
    <dbReference type="NCBI Taxonomy" id="717646"/>
    <lineage>
        <taxon>Eukaryota</taxon>
        <taxon>Fungi</taxon>
        <taxon>Dikarya</taxon>
        <taxon>Ascomycota</taxon>
        <taxon>Pezizomycotina</taxon>
        <taxon>Dothideomycetes</taxon>
        <taxon>Dothideomycetidae</taxon>
        <taxon>Mycosphaerellales</taxon>
        <taxon>Teratosphaeriaceae</taxon>
        <taxon>Baudoinia</taxon>
    </lineage>
</organism>
<dbReference type="SUPFAM" id="SSF53032">
    <property type="entry name" value="tRNA-intron endonuclease catalytic domain-like"/>
    <property type="match status" value="1"/>
</dbReference>
<dbReference type="CDD" id="cd22363">
    <property type="entry name" value="tRNA-intron_lyase_C"/>
    <property type="match status" value="1"/>
</dbReference>
<dbReference type="EMBL" id="KB445563">
    <property type="protein sequence ID" value="EMC91622.1"/>
    <property type="molecule type" value="Genomic_DNA"/>
</dbReference>
<name>M2LCE9_BAUPA</name>
<dbReference type="PANTHER" id="PTHR13070:SF0">
    <property type="entry name" value="TRNA-SPLICING ENDONUCLEASE SUBUNIT SEN34"/>
    <property type="match status" value="1"/>
</dbReference>
<feature type="active site" evidence="6">
    <location>
        <position position="292"/>
    </location>
</feature>
<dbReference type="OMA" id="RTFSLEW"/>
<dbReference type="GO" id="GO:0003676">
    <property type="term" value="F:nucleic acid binding"/>
    <property type="evidence" value="ECO:0007669"/>
    <property type="project" value="InterPro"/>
</dbReference>
<dbReference type="Proteomes" id="UP000011761">
    <property type="component" value="Unassembled WGS sequence"/>
</dbReference>
<dbReference type="STRING" id="717646.M2LCE9"/>
<proteinExistence type="inferred from homology"/>